<keyword evidence="4" id="KW-1185">Reference proteome</keyword>
<evidence type="ECO:0000256" key="1">
    <source>
        <dbReference type="SAM" id="MobiDB-lite"/>
    </source>
</evidence>
<feature type="compositionally biased region" description="Acidic residues" evidence="1">
    <location>
        <begin position="16"/>
        <end position="25"/>
    </location>
</feature>
<evidence type="ECO:0008006" key="5">
    <source>
        <dbReference type="Google" id="ProtNLM"/>
    </source>
</evidence>
<name>W7TX60_9STRA</name>
<dbReference type="SUPFAM" id="SSF103473">
    <property type="entry name" value="MFS general substrate transporter"/>
    <property type="match status" value="1"/>
</dbReference>
<feature type="transmembrane region" description="Helical" evidence="2">
    <location>
        <begin position="148"/>
        <end position="167"/>
    </location>
</feature>
<organism evidence="3 4">
    <name type="scientific">Nannochloropsis gaditana</name>
    <dbReference type="NCBI Taxonomy" id="72520"/>
    <lineage>
        <taxon>Eukaryota</taxon>
        <taxon>Sar</taxon>
        <taxon>Stramenopiles</taxon>
        <taxon>Ochrophyta</taxon>
        <taxon>Eustigmatophyceae</taxon>
        <taxon>Eustigmatales</taxon>
        <taxon>Monodopsidaceae</taxon>
        <taxon>Nannochloropsis</taxon>
    </lineage>
</organism>
<gene>
    <name evidence="3" type="ORF">Naga_100120g19</name>
</gene>
<protein>
    <recommendedName>
        <fullName evidence="5">Transmembrane protein</fullName>
    </recommendedName>
</protein>
<proteinExistence type="predicted"/>
<dbReference type="EMBL" id="AZIL01000354">
    <property type="protein sequence ID" value="EWM28088.1"/>
    <property type="molecule type" value="Genomic_DNA"/>
</dbReference>
<evidence type="ECO:0000256" key="2">
    <source>
        <dbReference type="SAM" id="Phobius"/>
    </source>
</evidence>
<accession>W7TX60</accession>
<keyword evidence="2" id="KW-0472">Membrane</keyword>
<keyword evidence="2" id="KW-0812">Transmembrane</keyword>
<keyword evidence="2" id="KW-1133">Transmembrane helix</keyword>
<dbReference type="PANTHER" id="PTHR36784">
    <property type="entry name" value="HISTONE-LYSINE N-METHYLTRANSFERASE"/>
    <property type="match status" value="1"/>
</dbReference>
<dbReference type="InterPro" id="IPR036259">
    <property type="entry name" value="MFS_trans_sf"/>
</dbReference>
<dbReference type="Proteomes" id="UP000019335">
    <property type="component" value="Chromosome 5"/>
</dbReference>
<evidence type="ECO:0000313" key="3">
    <source>
        <dbReference type="EMBL" id="EWM28088.1"/>
    </source>
</evidence>
<reference evidence="3 4" key="1">
    <citation type="journal article" date="2014" name="Mol. Plant">
        <title>Chromosome Scale Genome Assembly and Transcriptome Profiling of Nannochloropsis gaditana in Nitrogen Depletion.</title>
        <authorList>
            <person name="Corteggiani Carpinelli E."/>
            <person name="Telatin A."/>
            <person name="Vitulo N."/>
            <person name="Forcato C."/>
            <person name="D'Angelo M."/>
            <person name="Schiavon R."/>
            <person name="Vezzi A."/>
            <person name="Giacometti G.M."/>
            <person name="Morosinotto T."/>
            <person name="Valle G."/>
        </authorList>
    </citation>
    <scope>NUCLEOTIDE SEQUENCE [LARGE SCALE GENOMIC DNA]</scope>
    <source>
        <strain evidence="3 4">B-31</strain>
    </source>
</reference>
<evidence type="ECO:0000313" key="4">
    <source>
        <dbReference type="Proteomes" id="UP000019335"/>
    </source>
</evidence>
<dbReference type="PANTHER" id="PTHR36784:SF1">
    <property type="entry name" value="HISTONE-LYSINE N-METHYLTRANSFERASE"/>
    <property type="match status" value="1"/>
</dbReference>
<feature type="transmembrane region" description="Helical" evidence="2">
    <location>
        <begin position="120"/>
        <end position="142"/>
    </location>
</feature>
<feature type="transmembrane region" description="Helical" evidence="2">
    <location>
        <begin position="93"/>
        <end position="113"/>
    </location>
</feature>
<dbReference type="AlphaFoldDB" id="W7TX60"/>
<feature type="region of interest" description="Disordered" evidence="1">
    <location>
        <begin position="1"/>
        <end position="25"/>
    </location>
</feature>
<sequence length="191" mass="21826">MGSRRRHPAQQGSCAADEDEEVNPEILDEEEQATVIQDLRRKNEEQNRLTRRVFLGLCFFLLLIFAYCAAVTFKAPFKLEHQLHLQSATTSAGFLATYSMNAFAIVIASFVLAGRGNSQLLAITMCASVINLVAWSCIFWHFTPPPPLGLWWLPTTPLFVVTVSLYIDWDLKRLNREIDALDRMQYRFKNV</sequence>
<dbReference type="Gene3D" id="1.20.1250.20">
    <property type="entry name" value="MFS general substrate transporter like domains"/>
    <property type="match status" value="1"/>
</dbReference>
<feature type="transmembrane region" description="Helical" evidence="2">
    <location>
        <begin position="53"/>
        <end position="73"/>
    </location>
</feature>
<comment type="caution">
    <text evidence="3">The sequence shown here is derived from an EMBL/GenBank/DDBJ whole genome shotgun (WGS) entry which is preliminary data.</text>
</comment>